<dbReference type="EMBL" id="CP035491">
    <property type="protein sequence ID" value="QAY74710.1"/>
    <property type="molecule type" value="Genomic_DNA"/>
</dbReference>
<evidence type="ECO:0000313" key="2">
    <source>
        <dbReference type="Proteomes" id="UP000291259"/>
    </source>
</evidence>
<dbReference type="AlphaFoldDB" id="A0A4P6FEL1"/>
<accession>A0A4P6FEL1</accession>
<dbReference type="Proteomes" id="UP000291259">
    <property type="component" value="Chromosome"/>
</dbReference>
<protein>
    <submittedName>
        <fullName evidence="1">Uncharacterized protein</fullName>
    </submittedName>
</protein>
<organism evidence="1 2">
    <name type="scientific">Agromyces protaetiae</name>
    <dbReference type="NCBI Taxonomy" id="2509455"/>
    <lineage>
        <taxon>Bacteria</taxon>
        <taxon>Bacillati</taxon>
        <taxon>Actinomycetota</taxon>
        <taxon>Actinomycetes</taxon>
        <taxon>Micrococcales</taxon>
        <taxon>Microbacteriaceae</taxon>
        <taxon>Agromyces</taxon>
    </lineage>
</organism>
<reference evidence="1 2" key="1">
    <citation type="submission" date="2019-01" db="EMBL/GenBank/DDBJ databases">
        <title>Genome sequencing of strain FW100M-8.</title>
        <authorList>
            <person name="Heo J."/>
            <person name="Kim S.-J."/>
            <person name="Kim J.-S."/>
            <person name="Hong S.-B."/>
            <person name="Kwon S.-W."/>
        </authorList>
    </citation>
    <scope>NUCLEOTIDE SEQUENCE [LARGE SCALE GENOMIC DNA]</scope>
    <source>
        <strain evidence="1 2">FW100M-8</strain>
    </source>
</reference>
<sequence length="59" mass="6672">MLTYALAAAWESGEEHPPTYYDWFAWTAAIASEFKAPAPVFRLIAPDDAIRRRRAFAPS</sequence>
<dbReference type="KEGG" id="agf:ET445_16575"/>
<name>A0A4P6FEL1_9MICO</name>
<keyword evidence="2" id="KW-1185">Reference proteome</keyword>
<gene>
    <name evidence="1" type="ORF">ET445_16575</name>
</gene>
<evidence type="ECO:0000313" key="1">
    <source>
        <dbReference type="EMBL" id="QAY74710.1"/>
    </source>
</evidence>
<proteinExistence type="predicted"/>